<dbReference type="Proteomes" id="UP001552299">
    <property type="component" value="Unassembled WGS sequence"/>
</dbReference>
<dbReference type="AlphaFoldDB" id="A0ABD0TYE0"/>
<accession>A0ABD0TYE0</accession>
<reference evidence="1 2" key="1">
    <citation type="journal article" date="2024" name="Plant Biotechnol. J.">
        <title>Dendrobium thyrsiflorum genome and its molecular insights into genes involved in important horticultural traits.</title>
        <authorList>
            <person name="Chen B."/>
            <person name="Wang J.Y."/>
            <person name="Zheng P.J."/>
            <person name="Li K.L."/>
            <person name="Liang Y.M."/>
            <person name="Chen X.F."/>
            <person name="Zhang C."/>
            <person name="Zhao X."/>
            <person name="He X."/>
            <person name="Zhang G.Q."/>
            <person name="Liu Z.J."/>
            <person name="Xu Q."/>
        </authorList>
    </citation>
    <scope>NUCLEOTIDE SEQUENCE [LARGE SCALE GENOMIC DNA]</scope>
    <source>
        <strain evidence="1">GZMU011</strain>
    </source>
</reference>
<evidence type="ECO:0000313" key="2">
    <source>
        <dbReference type="Proteomes" id="UP001552299"/>
    </source>
</evidence>
<organism evidence="1 2">
    <name type="scientific">Dendrobium thyrsiflorum</name>
    <name type="common">Pinecone-like raceme dendrobium</name>
    <name type="synonym">Orchid</name>
    <dbReference type="NCBI Taxonomy" id="117978"/>
    <lineage>
        <taxon>Eukaryota</taxon>
        <taxon>Viridiplantae</taxon>
        <taxon>Streptophyta</taxon>
        <taxon>Embryophyta</taxon>
        <taxon>Tracheophyta</taxon>
        <taxon>Spermatophyta</taxon>
        <taxon>Magnoliopsida</taxon>
        <taxon>Liliopsida</taxon>
        <taxon>Asparagales</taxon>
        <taxon>Orchidaceae</taxon>
        <taxon>Epidendroideae</taxon>
        <taxon>Malaxideae</taxon>
        <taxon>Dendrobiinae</taxon>
        <taxon>Dendrobium</taxon>
    </lineage>
</organism>
<sequence>MESFGTEVEHTEEQATQPSKPIYGRIHYQWIAKNGEHTLCKDIGNTKCSQKLGTLEHGATFLCDPERYAGGPRGHCPLAGFDLTGIRSVPARHPLVPTRYPSVPSYTEFQYRAGLSSGTEQYRLPIGHLPFHGRNSFLHDLLDLIHLSFKPLFQSINLLSRHLPRLEISRNVCYAKPLAQEPSQYEISSGVDEEETSNRSSCLTMEIKNTMPWQNDLKQKYICRNLCKWIKDTVTKAEYRTGPCIPTSSSKGTSSAPSASSSPSNICSTCASRRAACISKRAATFSAFLLIICPAPTIPGAPTPSSAFPSTTWGLFAGPAALLAARAPCLSCPSSSASCPPNWWTNKNRYNRQSNLALASVAVSKPLEKAILVNELDASTASTRVSKRVIRVAWIPTNPADVPLVLLLFEPGSHRSQTRVVGDLIHGRIL</sequence>
<name>A0ABD0TYE0_DENTH</name>
<proteinExistence type="predicted"/>
<protein>
    <submittedName>
        <fullName evidence="1">Uncharacterized protein</fullName>
    </submittedName>
</protein>
<dbReference type="EMBL" id="JANQDX010000019">
    <property type="protein sequence ID" value="KAL0904558.1"/>
    <property type="molecule type" value="Genomic_DNA"/>
</dbReference>
<evidence type="ECO:0000313" key="1">
    <source>
        <dbReference type="EMBL" id="KAL0904558.1"/>
    </source>
</evidence>
<comment type="caution">
    <text evidence="1">The sequence shown here is derived from an EMBL/GenBank/DDBJ whole genome shotgun (WGS) entry which is preliminary data.</text>
</comment>
<gene>
    <name evidence="1" type="ORF">M5K25_026684</name>
</gene>
<keyword evidence="2" id="KW-1185">Reference proteome</keyword>